<evidence type="ECO:0000313" key="2">
    <source>
        <dbReference type="Proteomes" id="UP000182894"/>
    </source>
</evidence>
<protein>
    <submittedName>
        <fullName evidence="1">Uncharacterized protein</fullName>
    </submittedName>
</protein>
<reference evidence="2" key="1">
    <citation type="submission" date="2016-10" db="EMBL/GenBank/DDBJ databases">
        <authorList>
            <person name="Varghese N."/>
            <person name="Submissions S."/>
        </authorList>
    </citation>
    <scope>NUCLEOTIDE SEQUENCE [LARGE SCALE GENOMIC DNA]</scope>
    <source>
        <strain evidence="2">ATCC 700689</strain>
    </source>
</reference>
<accession>A0A1G8QZP4</accession>
<dbReference type="STRING" id="89065.SAMN05216605_121116"/>
<sequence>MTQKVSNTTIIGSCFVFRVPGNDDVYKVELCEIAARGDYNLASRYQVPGGWAPHLFTRADHSELMTAIEEQARLMEPEDMERWESVLRLDR</sequence>
<proteinExistence type="predicted"/>
<dbReference type="EMBL" id="FNCO01000021">
    <property type="protein sequence ID" value="SDJ10196.1"/>
    <property type="molecule type" value="Genomic_DNA"/>
</dbReference>
<keyword evidence="2" id="KW-1185">Reference proteome</keyword>
<name>A0A1G8QZP4_9PSED</name>
<organism evidence="1 2">
    <name type="scientific">Pseudomonas abietaniphila</name>
    <dbReference type="NCBI Taxonomy" id="89065"/>
    <lineage>
        <taxon>Bacteria</taxon>
        <taxon>Pseudomonadati</taxon>
        <taxon>Pseudomonadota</taxon>
        <taxon>Gammaproteobacteria</taxon>
        <taxon>Pseudomonadales</taxon>
        <taxon>Pseudomonadaceae</taxon>
        <taxon>Pseudomonas</taxon>
    </lineage>
</organism>
<dbReference type="Proteomes" id="UP000182894">
    <property type="component" value="Unassembled WGS sequence"/>
</dbReference>
<dbReference type="AlphaFoldDB" id="A0A1G8QZP4"/>
<gene>
    <name evidence="1" type="ORF">SAMN05216605_121116</name>
</gene>
<evidence type="ECO:0000313" key="1">
    <source>
        <dbReference type="EMBL" id="SDJ10196.1"/>
    </source>
</evidence>